<evidence type="ECO:0000313" key="1">
    <source>
        <dbReference type="EMBL" id="CAD0002486.1"/>
    </source>
</evidence>
<organism evidence="1 2">
    <name type="scientific">Flavobacterium chungangense</name>
    <dbReference type="NCBI Taxonomy" id="554283"/>
    <lineage>
        <taxon>Bacteria</taxon>
        <taxon>Pseudomonadati</taxon>
        <taxon>Bacteroidota</taxon>
        <taxon>Flavobacteriia</taxon>
        <taxon>Flavobacteriales</taxon>
        <taxon>Flavobacteriaceae</taxon>
        <taxon>Flavobacterium</taxon>
    </lineage>
</organism>
<accession>A0A6V6YSU6</accession>
<sequence>MRKKKFPLYLNKKIAQTPESWASVWRNEKRVLKMKKSIFIILVLFSTISCGIKTYKLKNGHSKVAIDQKVYQNKKYFDKSILKKIDTLVIYEEYNTTYYSGDKPVNGLARENYENVNTIYGVYKFYGNGNFNLFMLDREKPLLESKMFDPEFTGWRGILYSENNVIKGDLITQITGMGEIGIIKQTFEFYGDTLIVNKKGNRFGNEIYVKRKIPIELIKNNAKW</sequence>
<dbReference type="AlphaFoldDB" id="A0A6V6YSU6"/>
<keyword evidence="2" id="KW-1185">Reference proteome</keyword>
<dbReference type="EMBL" id="CAIJDO010000090">
    <property type="protein sequence ID" value="CAD0002486.1"/>
    <property type="molecule type" value="Genomic_DNA"/>
</dbReference>
<dbReference type="Proteomes" id="UP000556700">
    <property type="component" value="Unassembled WGS sequence"/>
</dbReference>
<gene>
    <name evidence="1" type="ORF">FLACHUCJ7_00986</name>
</gene>
<reference evidence="1 2" key="1">
    <citation type="submission" date="2020-06" db="EMBL/GenBank/DDBJ databases">
        <authorList>
            <person name="Criscuolo A."/>
        </authorList>
    </citation>
    <scope>NUCLEOTIDE SEQUENCE [LARGE SCALE GENOMIC DNA]</scope>
    <source>
        <strain evidence="2">CIP 110025</strain>
    </source>
</reference>
<protein>
    <submittedName>
        <fullName evidence="1">Uncharacterized protein</fullName>
    </submittedName>
</protein>
<evidence type="ECO:0000313" key="2">
    <source>
        <dbReference type="Proteomes" id="UP000556700"/>
    </source>
</evidence>
<proteinExistence type="predicted"/>
<comment type="caution">
    <text evidence="1">The sequence shown here is derived from an EMBL/GenBank/DDBJ whole genome shotgun (WGS) entry which is preliminary data.</text>
</comment>
<name>A0A6V6YSU6_9FLAO</name>